<protein>
    <submittedName>
        <fullName evidence="2">Uncharacterized protein</fullName>
    </submittedName>
</protein>
<dbReference type="EMBL" id="BOPF01000053">
    <property type="protein sequence ID" value="GIJ51731.1"/>
    <property type="molecule type" value="Genomic_DNA"/>
</dbReference>
<organism evidence="2 3">
    <name type="scientific">Virgisporangium aliadipatigenens</name>
    <dbReference type="NCBI Taxonomy" id="741659"/>
    <lineage>
        <taxon>Bacteria</taxon>
        <taxon>Bacillati</taxon>
        <taxon>Actinomycetota</taxon>
        <taxon>Actinomycetes</taxon>
        <taxon>Micromonosporales</taxon>
        <taxon>Micromonosporaceae</taxon>
        <taxon>Virgisporangium</taxon>
    </lineage>
</organism>
<evidence type="ECO:0000313" key="3">
    <source>
        <dbReference type="Proteomes" id="UP000619260"/>
    </source>
</evidence>
<feature type="region of interest" description="Disordered" evidence="1">
    <location>
        <begin position="1"/>
        <end position="37"/>
    </location>
</feature>
<proteinExistence type="predicted"/>
<comment type="caution">
    <text evidence="2">The sequence shown here is derived from an EMBL/GenBank/DDBJ whole genome shotgun (WGS) entry which is preliminary data.</text>
</comment>
<keyword evidence="3" id="KW-1185">Reference proteome</keyword>
<feature type="compositionally biased region" description="Low complexity" evidence="1">
    <location>
        <begin position="229"/>
        <end position="240"/>
    </location>
</feature>
<reference evidence="2" key="1">
    <citation type="submission" date="2021-01" db="EMBL/GenBank/DDBJ databases">
        <title>Whole genome shotgun sequence of Virgisporangium aliadipatigenens NBRC 105644.</title>
        <authorList>
            <person name="Komaki H."/>
            <person name="Tamura T."/>
        </authorList>
    </citation>
    <scope>NUCLEOTIDE SEQUENCE</scope>
    <source>
        <strain evidence="2">NBRC 105644</strain>
    </source>
</reference>
<dbReference type="AlphaFoldDB" id="A0A8J4DVR6"/>
<dbReference type="RefSeq" id="WP_203905121.1">
    <property type="nucleotide sequence ID" value="NZ_BOPF01000053.1"/>
</dbReference>
<evidence type="ECO:0000313" key="2">
    <source>
        <dbReference type="EMBL" id="GIJ51731.1"/>
    </source>
</evidence>
<sequence length="240" mass="23873">MTGCTPDAAPAASTSPSPSSATGSAEPHADLARRAASAKDRRYVASYTWTGTGGKRAVAVTKAGDGSWRIDLPPGVYTNQGAVSVVGRPEGVYQCGGSGCVRAARTPGAVPSGSDPQVHHAFTDWLDVLTDRHAAVQVVTAGLEGASGVCFTVEPTTVAVAPPITGATLCFDDSGLLTGVKSKFGTLLLAGPAGEAPGTVSLPGPLTGGQPFVTAPVPVASGQGGGGRTTPRNPPGTTRR</sequence>
<dbReference type="Proteomes" id="UP000619260">
    <property type="component" value="Unassembled WGS sequence"/>
</dbReference>
<feature type="region of interest" description="Disordered" evidence="1">
    <location>
        <begin position="200"/>
        <end position="240"/>
    </location>
</feature>
<name>A0A8J4DVR6_9ACTN</name>
<accession>A0A8J4DVR6</accession>
<gene>
    <name evidence="2" type="ORF">Val02_86170</name>
</gene>
<feature type="compositionally biased region" description="Low complexity" evidence="1">
    <location>
        <begin position="1"/>
        <end position="25"/>
    </location>
</feature>
<feature type="compositionally biased region" description="Basic and acidic residues" evidence="1">
    <location>
        <begin position="27"/>
        <end position="37"/>
    </location>
</feature>
<evidence type="ECO:0000256" key="1">
    <source>
        <dbReference type="SAM" id="MobiDB-lite"/>
    </source>
</evidence>